<dbReference type="Proteomes" id="UP000177555">
    <property type="component" value="Unassembled WGS sequence"/>
</dbReference>
<dbReference type="InterPro" id="IPR020081">
    <property type="entry name" value="SsrA-bd_prot_CS"/>
</dbReference>
<accession>A0A1F5JI50</accession>
<sequence length="148" mass="16953">MAMKIVNKKALHNYHILEHTEAGIVLSGAEVKSIRAGRIDLGESHIRVLNGEAFLINANIPRYNQASDRDYDAQRTRKLLLHQAQIDSLIGKTSGKSVTLVPVSMYEKNNRFKVEIGLAKSKKEFDHRKIIKERDHIRRVEQELRGKE</sequence>
<dbReference type="Pfam" id="PF01668">
    <property type="entry name" value="SmpB"/>
    <property type="match status" value="1"/>
</dbReference>
<comment type="function">
    <text evidence="3">Required for rescue of stalled ribosomes mediated by trans-translation. Binds to transfer-messenger RNA (tmRNA), required for stable association of tmRNA with ribosomes. tmRNA and SmpB together mimic tRNA shape, replacing the anticodon stem-loop with SmpB. tmRNA is encoded by the ssrA gene; the 2 termini fold to resemble tRNA(Ala) and it encodes a 'tag peptide', a short internal open reading frame. During trans-translation Ala-aminoacylated tmRNA acts like a tRNA, entering the A-site of stalled ribosomes, displacing the stalled mRNA. The ribosome then switches to translate the ORF on the tmRNA; the nascent peptide is terminated with the 'tag peptide' encoded by the tmRNA and targeted for degradation. The ribosome is freed to recommence translation, which seems to be the essential function of trans-translation.</text>
</comment>
<reference evidence="4 5" key="1">
    <citation type="journal article" date="2016" name="Nat. Commun.">
        <title>Thousands of microbial genomes shed light on interconnected biogeochemical processes in an aquifer system.</title>
        <authorList>
            <person name="Anantharaman K."/>
            <person name="Brown C.T."/>
            <person name="Hug L.A."/>
            <person name="Sharon I."/>
            <person name="Castelle C.J."/>
            <person name="Probst A.J."/>
            <person name="Thomas B.C."/>
            <person name="Singh A."/>
            <person name="Wilkins M.J."/>
            <person name="Karaoz U."/>
            <person name="Brodie E.L."/>
            <person name="Williams K.H."/>
            <person name="Hubbard S.S."/>
            <person name="Banfield J.F."/>
        </authorList>
    </citation>
    <scope>NUCLEOTIDE SEQUENCE [LARGE SCALE GENOMIC DNA]</scope>
</reference>
<proteinExistence type="inferred from homology"/>
<gene>
    <name evidence="3" type="primary">smpB</name>
    <name evidence="4" type="ORF">A2867_04870</name>
</gene>
<dbReference type="PROSITE" id="PS01317">
    <property type="entry name" value="SSRP"/>
    <property type="match status" value="1"/>
</dbReference>
<evidence type="ECO:0000313" key="5">
    <source>
        <dbReference type="Proteomes" id="UP000177555"/>
    </source>
</evidence>
<dbReference type="HAMAP" id="MF_00023">
    <property type="entry name" value="SmpB"/>
    <property type="match status" value="1"/>
</dbReference>
<dbReference type="EMBL" id="MFCP01000020">
    <property type="protein sequence ID" value="OGE28314.1"/>
    <property type="molecule type" value="Genomic_DNA"/>
</dbReference>
<dbReference type="PANTHER" id="PTHR30308">
    <property type="entry name" value="TMRNA-BINDING COMPONENT OF TRANS-TRANSLATION TAGGING COMPLEX"/>
    <property type="match status" value="1"/>
</dbReference>
<evidence type="ECO:0000256" key="2">
    <source>
        <dbReference type="ARBA" id="ARBA00022884"/>
    </source>
</evidence>
<dbReference type="GO" id="GO:0005829">
    <property type="term" value="C:cytosol"/>
    <property type="evidence" value="ECO:0007669"/>
    <property type="project" value="TreeGrafter"/>
</dbReference>
<keyword evidence="2 3" id="KW-0694">RNA-binding</keyword>
<evidence type="ECO:0000256" key="3">
    <source>
        <dbReference type="HAMAP-Rule" id="MF_00023"/>
    </source>
</evidence>
<dbReference type="GO" id="GO:0070929">
    <property type="term" value="P:trans-translation"/>
    <property type="evidence" value="ECO:0007669"/>
    <property type="project" value="UniProtKB-UniRule"/>
</dbReference>
<evidence type="ECO:0000256" key="1">
    <source>
        <dbReference type="ARBA" id="ARBA00022490"/>
    </source>
</evidence>
<dbReference type="InterPro" id="IPR023620">
    <property type="entry name" value="SmpB"/>
</dbReference>
<dbReference type="GO" id="GO:0070930">
    <property type="term" value="P:trans-translation-dependent protein tagging"/>
    <property type="evidence" value="ECO:0007669"/>
    <property type="project" value="TreeGrafter"/>
</dbReference>
<evidence type="ECO:0000313" key="4">
    <source>
        <dbReference type="EMBL" id="OGE28314.1"/>
    </source>
</evidence>
<comment type="similarity">
    <text evidence="3">Belongs to the SmpB family.</text>
</comment>
<dbReference type="NCBIfam" id="NF003843">
    <property type="entry name" value="PRK05422.1"/>
    <property type="match status" value="1"/>
</dbReference>
<dbReference type="CDD" id="cd09294">
    <property type="entry name" value="SmpB"/>
    <property type="match status" value="1"/>
</dbReference>
<dbReference type="PANTHER" id="PTHR30308:SF2">
    <property type="entry name" value="SSRA-BINDING PROTEIN"/>
    <property type="match status" value="1"/>
</dbReference>
<organism evidence="4 5">
    <name type="scientific">Candidatus Daviesbacteria bacterium RIFCSPHIGHO2_01_FULL_40_11</name>
    <dbReference type="NCBI Taxonomy" id="1797762"/>
    <lineage>
        <taxon>Bacteria</taxon>
        <taxon>Candidatus Daviesiibacteriota</taxon>
    </lineage>
</organism>
<dbReference type="InterPro" id="IPR000037">
    <property type="entry name" value="SsrA-bd_prot"/>
</dbReference>
<comment type="subcellular location">
    <subcellularLocation>
        <location evidence="3">Cytoplasm</location>
    </subcellularLocation>
    <text evidence="3">The tmRNA-SmpB complex associates with stalled 70S ribosomes.</text>
</comment>
<protein>
    <recommendedName>
        <fullName evidence="3">SsrA-binding protein</fullName>
    </recommendedName>
    <alternativeName>
        <fullName evidence="3">Small protein B</fullName>
    </alternativeName>
</protein>
<dbReference type="AlphaFoldDB" id="A0A1F5JI50"/>
<dbReference type="SUPFAM" id="SSF74982">
    <property type="entry name" value="Small protein B (SmpB)"/>
    <property type="match status" value="1"/>
</dbReference>
<keyword evidence="1 3" id="KW-0963">Cytoplasm</keyword>
<dbReference type="GO" id="GO:0003723">
    <property type="term" value="F:RNA binding"/>
    <property type="evidence" value="ECO:0007669"/>
    <property type="project" value="UniProtKB-UniRule"/>
</dbReference>
<dbReference type="Gene3D" id="2.40.280.10">
    <property type="match status" value="1"/>
</dbReference>
<name>A0A1F5JI50_9BACT</name>
<dbReference type="NCBIfam" id="TIGR00086">
    <property type="entry name" value="smpB"/>
    <property type="match status" value="1"/>
</dbReference>
<comment type="caution">
    <text evidence="4">The sequence shown here is derived from an EMBL/GenBank/DDBJ whole genome shotgun (WGS) entry which is preliminary data.</text>
</comment>